<keyword evidence="1" id="KW-0472">Membrane</keyword>
<feature type="domain" description="Fungal lipase-type" evidence="2">
    <location>
        <begin position="202"/>
        <end position="366"/>
    </location>
</feature>
<evidence type="ECO:0000313" key="3">
    <source>
        <dbReference type="EMBL" id="RWR76985.1"/>
    </source>
</evidence>
<feature type="domain" description="Fungal lipase-type" evidence="2">
    <location>
        <begin position="718"/>
        <end position="880"/>
    </location>
</feature>
<dbReference type="InterPro" id="IPR029058">
    <property type="entry name" value="AB_hydrolase_fold"/>
</dbReference>
<proteinExistence type="predicted"/>
<name>A0A443NER2_9MAGN</name>
<dbReference type="Pfam" id="PF01764">
    <property type="entry name" value="Lipase_3"/>
    <property type="match status" value="2"/>
</dbReference>
<gene>
    <name evidence="3" type="ORF">CKAN_00545300</name>
</gene>
<dbReference type="SMR" id="A0A443NER2"/>
<feature type="transmembrane region" description="Helical" evidence="1">
    <location>
        <begin position="521"/>
        <end position="544"/>
    </location>
</feature>
<dbReference type="OrthoDB" id="438440at2759"/>
<dbReference type="AlphaFoldDB" id="A0A443NER2"/>
<organism evidence="3 4">
    <name type="scientific">Cinnamomum micranthum f. kanehirae</name>
    <dbReference type="NCBI Taxonomy" id="337451"/>
    <lineage>
        <taxon>Eukaryota</taxon>
        <taxon>Viridiplantae</taxon>
        <taxon>Streptophyta</taxon>
        <taxon>Embryophyta</taxon>
        <taxon>Tracheophyta</taxon>
        <taxon>Spermatophyta</taxon>
        <taxon>Magnoliopsida</taxon>
        <taxon>Magnoliidae</taxon>
        <taxon>Laurales</taxon>
        <taxon>Lauraceae</taxon>
        <taxon>Cinnamomum</taxon>
    </lineage>
</organism>
<feature type="transmembrane region" description="Helical" evidence="1">
    <location>
        <begin position="496"/>
        <end position="515"/>
    </location>
</feature>
<dbReference type="STRING" id="337451.A0A443NER2"/>
<dbReference type="EMBL" id="QPKB01000002">
    <property type="protein sequence ID" value="RWR76985.1"/>
    <property type="molecule type" value="Genomic_DNA"/>
</dbReference>
<dbReference type="Proteomes" id="UP000283530">
    <property type="component" value="Unassembled WGS sequence"/>
</dbReference>
<keyword evidence="4" id="KW-1185">Reference proteome</keyword>
<evidence type="ECO:0000256" key="1">
    <source>
        <dbReference type="SAM" id="Phobius"/>
    </source>
</evidence>
<dbReference type="CDD" id="cd00519">
    <property type="entry name" value="Lipase_3"/>
    <property type="match status" value="2"/>
</dbReference>
<dbReference type="InterPro" id="IPR002921">
    <property type="entry name" value="Fungal_lipase-type"/>
</dbReference>
<dbReference type="PANTHER" id="PTHR46086:SF17">
    <property type="entry name" value="ALPHA_BETA-HYDROLASES SUPERFAMILY PROTEIN"/>
    <property type="match status" value="1"/>
</dbReference>
<dbReference type="PANTHER" id="PTHR46086">
    <property type="entry name" value="ALPHA/BETA-HYDROLASES SUPERFAMILY PROTEIN"/>
    <property type="match status" value="1"/>
</dbReference>
<protein>
    <submittedName>
        <fullName evidence="3">Lipase</fullName>
    </submittedName>
</protein>
<keyword evidence="1" id="KW-0812">Transmembrane</keyword>
<sequence length="990" mass="112608">MASSDYMIYRPEEVGCLDLLRLCLFKRRLSDCKFVESSHSLGSELEDESAIANWIVGFTLIIQKILLLLDVPLRILGFIIEFSLNLLSLNGGFLLIPVQDSENYRSYIGHLDGRLDLYKTLSFLNYPPQMRTLNTSNDVNFMDLIMLAAEVAYENEAYIKKAVNHWKMHFVQFFNCWNVFLKEFGTQAYIFCDRSVDANLIVVSFRGTETFNAKDWMTDVDLSWIAMGKMGRAHLGFMKAMGLQDEKDYLKGWPKDYQGEKGKPLAYYSIRDTLKALLQVHKNAKIVVTGHSLGGALAAIFPSILILHDETTILNSLAGVLTYGQPRVGDETFGSFIEARLQNSGLQQFYYRVVYRYDVVPRVPFDDPSSQFKHFGCCIYFSSWYKGQRMKEEPNKNYFDPKYLPSKYFNACKDLITSLFLSKTQGTDFKESGACIMYRITGLLIPGVGSHNPRDYLNAIRLGKITISDKTMRRPSYFKFVESSHSQGSKLENESATANWIVGFTLIIQKILLLFDVPLRILGFIIEFSLNLVSLYGGFLLGYFDLLRLCLFKKRTSDCKFVESSHSQGSKLENESAIADWIVGFTLIIQKILLLLDVPLRILGFIIEFSLNLLSLNGGFLGSVVIPKQDSESYRSAIGHLDGRLDLYKTSSFLNFLPQMGTLNTSNDVNLMDLTMMAAKVAYENEAYIKKAIDHWKKEFGTQAYIFCDRSVDANLIVVAFRGTEAFNAKDWMTDVDLSWIAMGNMGRAHLGFMKAMGLQDEKDYLKGWPKDYQGEKPLAYYSIRDTLKILLQVHKNAKIVLTGHSLGGALAAIFPSILILHDETTILNSFAGVLTYGQPRVGDETFGSFIEARLMNSGLQQFYYRVVYRFDMVPRVPFDDPTISQFKQFGYCIYFSSWYKGQMMEEEPNKNYFDPKYIPSKYFNAWKDLITSLFLNKTQGKDFKESGACIIFRITGLLIPGLGSHSPRDYLNAVRLGLGKITISNKAMV</sequence>
<comment type="caution">
    <text evidence="3">The sequence shown here is derived from an EMBL/GenBank/DDBJ whole genome shotgun (WGS) entry which is preliminary data.</text>
</comment>
<dbReference type="InterPro" id="IPR044819">
    <property type="entry name" value="OBL-like"/>
</dbReference>
<dbReference type="GO" id="GO:0006629">
    <property type="term" value="P:lipid metabolic process"/>
    <property type="evidence" value="ECO:0007669"/>
    <property type="project" value="InterPro"/>
</dbReference>
<reference evidence="3 4" key="1">
    <citation type="journal article" date="2019" name="Nat. Plants">
        <title>Stout camphor tree genome fills gaps in understanding of flowering plant genome evolution.</title>
        <authorList>
            <person name="Chaw S.M."/>
            <person name="Liu Y.C."/>
            <person name="Wu Y.W."/>
            <person name="Wang H.Y."/>
            <person name="Lin C.I."/>
            <person name="Wu C.S."/>
            <person name="Ke H.M."/>
            <person name="Chang L.Y."/>
            <person name="Hsu C.Y."/>
            <person name="Yang H.T."/>
            <person name="Sudianto E."/>
            <person name="Hsu M.H."/>
            <person name="Wu K.P."/>
            <person name="Wang L.N."/>
            <person name="Leebens-Mack J.H."/>
            <person name="Tsai I.J."/>
        </authorList>
    </citation>
    <scope>NUCLEOTIDE SEQUENCE [LARGE SCALE GENOMIC DNA]</scope>
    <source>
        <strain evidence="4">cv. Chaw 1501</strain>
        <tissue evidence="3">Young leaves</tissue>
    </source>
</reference>
<evidence type="ECO:0000259" key="2">
    <source>
        <dbReference type="Pfam" id="PF01764"/>
    </source>
</evidence>
<accession>A0A443NER2</accession>
<keyword evidence="1" id="KW-1133">Transmembrane helix</keyword>
<dbReference type="SUPFAM" id="SSF53474">
    <property type="entry name" value="alpha/beta-Hydrolases"/>
    <property type="match status" value="2"/>
</dbReference>
<dbReference type="Gene3D" id="3.40.50.1820">
    <property type="entry name" value="alpha/beta hydrolase"/>
    <property type="match status" value="2"/>
</dbReference>
<dbReference type="GO" id="GO:0004806">
    <property type="term" value="F:triacylglycerol lipase activity"/>
    <property type="evidence" value="ECO:0007669"/>
    <property type="project" value="InterPro"/>
</dbReference>
<evidence type="ECO:0000313" key="4">
    <source>
        <dbReference type="Proteomes" id="UP000283530"/>
    </source>
</evidence>